<dbReference type="EMBL" id="BPQH01000001">
    <property type="protein sequence ID" value="GJD47511.1"/>
    <property type="molecule type" value="Genomic_DNA"/>
</dbReference>
<feature type="region of interest" description="Disordered" evidence="1">
    <location>
        <begin position="1208"/>
        <end position="1235"/>
    </location>
</feature>
<evidence type="ECO:0008006" key="5">
    <source>
        <dbReference type="Google" id="ProtNLM"/>
    </source>
</evidence>
<feature type="transmembrane region" description="Helical" evidence="2">
    <location>
        <begin position="43"/>
        <end position="65"/>
    </location>
</feature>
<sequence>MGPRRGRRYANAAIGVAVPADRRINTAPASGAGREAVLSVRDILTALAGLVILILAAALIAPPFIPWEAQRAVVDAALSRSLGVEARSDGRLEIRLLPSPRLRVDHLVLATGRDRPALDARFVKAELALTPLLSGEMRFTETRIGRGEVTLPMTEAGSFLRPPPLEGRDLAVEDLRVAQLLLTTVVAATGRTDQLYAENVRLAAPRLAGPWRAEGEAGAVPFRIVTGAPGPDGAVPVKVAAGGDTVPRLEVDARVALSPEADGGEVPEASGSARLVVGPPAQAAGAALPLSLQGSFKARGRLAAFDGLTLELPGDAPLRLAGRGTLDAAAARASLALEARRLDLDAFLAGPSGQALLARGLGALGFSLPGFVALDVAAESAAFARDEWSGIALGAVLRPSGAVTLRRLEATAPGGTRIALNGDVSVSGGFSGHVAVQAPASDRLARLADRLGFASPLLRLLDGRPFAGQADVAAALPDVSLRNARVALGAARLTGSARYVPAGPDGERPRFDAQIVADGLDVAELPPLRGVVDALQDHDVGLTLLARDLRYGPAGPRTGEIAASLQSEGAALRLDSLEVRDLAGAQVSLSGRIGPDGAGRIAGRLSAPVAAPLVDLLARTFVEEARYLPAFLRDGPVALDVTLERDPGGAEEGRLRSHARGSAAGGRLGLALVTRAGRIDSLDARLDGVASGRWLGRPDDPALKAPASLRLGGRRAGEAGAPLALTVEAELAGAALSTTRPLALQIGDVPLRDGEILVASPDLRPLAGLLGRAPAVQEPVPARVTVAFGASGSAPRLALAGTVAGGALEATLSREPGGPLAGSASLDRLSLPWLASALVLGQGPAGAEPWPAGRFGPAPAPPPARLAVAARRLDLGRGLVAEGARFGLAVGPEGLTLRDFEAGLAGGRLTGTATLARQGDQATVAGEGVLTAASIQALVGGDAIRGQASLRLRLGAAGDSVAALVGNLAGSGGLELAGLGVRDLDPAAVDRALGRLLAEEDPLRAGRVERVVAEEFARGPLSVPGPVAVPASLVGGVLRTGSLALDLGPSSWSGLVQVDLRTLRLDARGTLTAQATPRAWTAPPPTLGLALAGPLARPVREVDVVPLSNLLAAVVLQRELDKIETIEADRNERARRQSRLEMDRARAVEEARQSLLRAEEAARQRAQAAVDAAARLRAEQAAAAEAARLRAEQAAAAEAARLRAEQAAAAEAARLRAEEEARARDAGAQPAETSQ</sequence>
<reference evidence="3" key="2">
    <citation type="submission" date="2021-08" db="EMBL/GenBank/DDBJ databases">
        <authorList>
            <person name="Tani A."/>
            <person name="Ola A."/>
            <person name="Ogura Y."/>
            <person name="Katsura K."/>
            <person name="Hayashi T."/>
        </authorList>
    </citation>
    <scope>NUCLEOTIDE SEQUENCE</scope>
    <source>
        <strain evidence="3">KCTC 52305</strain>
    </source>
</reference>
<reference evidence="3" key="1">
    <citation type="journal article" date="2021" name="Front. Microbiol.">
        <title>Comprehensive Comparative Genomics and Phenotyping of Methylobacterium Species.</title>
        <authorList>
            <person name="Alessa O."/>
            <person name="Ogura Y."/>
            <person name="Fujitani Y."/>
            <person name="Takami H."/>
            <person name="Hayashi T."/>
            <person name="Sahin N."/>
            <person name="Tani A."/>
        </authorList>
    </citation>
    <scope>NUCLEOTIDE SEQUENCE</scope>
    <source>
        <strain evidence="3">KCTC 52305</strain>
    </source>
</reference>
<gene>
    <name evidence="3" type="ORF">OPKNFCMD_0219</name>
</gene>
<evidence type="ECO:0000313" key="4">
    <source>
        <dbReference type="Proteomes" id="UP001055167"/>
    </source>
</evidence>
<dbReference type="InterPro" id="IPR052894">
    <property type="entry name" value="AsmA-related"/>
</dbReference>
<proteinExistence type="predicted"/>
<evidence type="ECO:0000256" key="2">
    <source>
        <dbReference type="SAM" id="Phobius"/>
    </source>
</evidence>
<protein>
    <recommendedName>
        <fullName evidence="5">AsmA family protein</fullName>
    </recommendedName>
</protein>
<evidence type="ECO:0000256" key="1">
    <source>
        <dbReference type="SAM" id="MobiDB-lite"/>
    </source>
</evidence>
<dbReference type="PANTHER" id="PTHR30441">
    <property type="entry name" value="DUF748 DOMAIN-CONTAINING PROTEIN"/>
    <property type="match status" value="1"/>
</dbReference>
<keyword evidence="2" id="KW-0812">Transmembrane</keyword>
<dbReference type="PANTHER" id="PTHR30441:SF4">
    <property type="entry name" value="PROTEIN ASMA"/>
    <property type="match status" value="1"/>
</dbReference>
<name>A0ABQ4QS45_9HYPH</name>
<organism evidence="3 4">
    <name type="scientific">Methylobacterium crusticola</name>
    <dbReference type="NCBI Taxonomy" id="1697972"/>
    <lineage>
        <taxon>Bacteria</taxon>
        <taxon>Pseudomonadati</taxon>
        <taxon>Pseudomonadota</taxon>
        <taxon>Alphaproteobacteria</taxon>
        <taxon>Hyphomicrobiales</taxon>
        <taxon>Methylobacteriaceae</taxon>
        <taxon>Methylobacterium</taxon>
    </lineage>
</organism>
<keyword evidence="2" id="KW-0472">Membrane</keyword>
<comment type="caution">
    <text evidence="3">The sequence shown here is derived from an EMBL/GenBank/DDBJ whole genome shotgun (WGS) entry which is preliminary data.</text>
</comment>
<feature type="compositionally biased region" description="Basic and acidic residues" evidence="1">
    <location>
        <begin position="1213"/>
        <end position="1225"/>
    </location>
</feature>
<keyword evidence="4" id="KW-1185">Reference proteome</keyword>
<evidence type="ECO:0000313" key="3">
    <source>
        <dbReference type="EMBL" id="GJD47511.1"/>
    </source>
</evidence>
<keyword evidence="2" id="KW-1133">Transmembrane helix</keyword>
<accession>A0ABQ4QS45</accession>
<dbReference type="Proteomes" id="UP001055167">
    <property type="component" value="Unassembled WGS sequence"/>
</dbReference>